<evidence type="ECO:0000313" key="2">
    <source>
        <dbReference type="EMBL" id="KAF2831702.1"/>
    </source>
</evidence>
<gene>
    <name evidence="2" type="ORF">CC86DRAFT_463533</name>
</gene>
<name>A0A6A7AEL4_9PLEO</name>
<protein>
    <submittedName>
        <fullName evidence="2">Uncharacterized protein</fullName>
    </submittedName>
</protein>
<organism evidence="2 3">
    <name type="scientific">Ophiobolus disseminans</name>
    <dbReference type="NCBI Taxonomy" id="1469910"/>
    <lineage>
        <taxon>Eukaryota</taxon>
        <taxon>Fungi</taxon>
        <taxon>Dikarya</taxon>
        <taxon>Ascomycota</taxon>
        <taxon>Pezizomycotina</taxon>
        <taxon>Dothideomycetes</taxon>
        <taxon>Pleosporomycetidae</taxon>
        <taxon>Pleosporales</taxon>
        <taxon>Pleosporineae</taxon>
        <taxon>Phaeosphaeriaceae</taxon>
        <taxon>Ophiobolus</taxon>
    </lineage>
</organism>
<dbReference type="EMBL" id="MU006218">
    <property type="protein sequence ID" value="KAF2831702.1"/>
    <property type="molecule type" value="Genomic_DNA"/>
</dbReference>
<feature type="compositionally biased region" description="Polar residues" evidence="1">
    <location>
        <begin position="1"/>
        <end position="12"/>
    </location>
</feature>
<dbReference type="Proteomes" id="UP000799424">
    <property type="component" value="Unassembled WGS sequence"/>
</dbReference>
<evidence type="ECO:0000313" key="3">
    <source>
        <dbReference type="Proteomes" id="UP000799424"/>
    </source>
</evidence>
<sequence>MPISQITAFSTPPTLPHTPYTQQPPSLTMLLPSRHQKSHIFGIPLTHTRATSLLSTTSTLLSLLTTHLSSIRAIGLHDSSSTSHLRAIQDQQSRIQTLLERFVDETKPSCVSWVHEISDLHLSALAKLRCANRSVRNGKLDRADAACMYYPRVGETYASLAPHLALFKLEVGKALADEARWERNCGVHVVRGMFRAASPEVKGRVGKSVRFEKEVRGRYIAAGNEEPVVSMQKGKEFTVPLKSDRKRTDRDDEVLDVSAKNLLDLGILARDSLDIRGGFGYWCGDSEM</sequence>
<dbReference type="AlphaFoldDB" id="A0A6A7AEL4"/>
<reference evidence="2" key="1">
    <citation type="journal article" date="2020" name="Stud. Mycol.">
        <title>101 Dothideomycetes genomes: a test case for predicting lifestyles and emergence of pathogens.</title>
        <authorList>
            <person name="Haridas S."/>
            <person name="Albert R."/>
            <person name="Binder M."/>
            <person name="Bloem J."/>
            <person name="Labutti K."/>
            <person name="Salamov A."/>
            <person name="Andreopoulos B."/>
            <person name="Baker S."/>
            <person name="Barry K."/>
            <person name="Bills G."/>
            <person name="Bluhm B."/>
            <person name="Cannon C."/>
            <person name="Castanera R."/>
            <person name="Culley D."/>
            <person name="Daum C."/>
            <person name="Ezra D."/>
            <person name="Gonzalez J."/>
            <person name="Henrissat B."/>
            <person name="Kuo A."/>
            <person name="Liang C."/>
            <person name="Lipzen A."/>
            <person name="Lutzoni F."/>
            <person name="Magnuson J."/>
            <person name="Mondo S."/>
            <person name="Nolan M."/>
            <person name="Ohm R."/>
            <person name="Pangilinan J."/>
            <person name="Park H.-J."/>
            <person name="Ramirez L."/>
            <person name="Alfaro M."/>
            <person name="Sun H."/>
            <person name="Tritt A."/>
            <person name="Yoshinaga Y."/>
            <person name="Zwiers L.-H."/>
            <person name="Turgeon B."/>
            <person name="Goodwin S."/>
            <person name="Spatafora J."/>
            <person name="Crous P."/>
            <person name="Grigoriev I."/>
        </authorList>
    </citation>
    <scope>NUCLEOTIDE SEQUENCE</scope>
    <source>
        <strain evidence="2">CBS 113818</strain>
    </source>
</reference>
<accession>A0A6A7AEL4</accession>
<keyword evidence="3" id="KW-1185">Reference proteome</keyword>
<proteinExistence type="predicted"/>
<evidence type="ECO:0000256" key="1">
    <source>
        <dbReference type="SAM" id="MobiDB-lite"/>
    </source>
</evidence>
<feature type="region of interest" description="Disordered" evidence="1">
    <location>
        <begin position="1"/>
        <end position="23"/>
    </location>
</feature>